<name>A0ABV6YMC9_UNCEI</name>
<sequence length="113" mass="13248">MRTVNRSALVVRPRDPYLRWASELDEDSAGLAESIRGKSSVYLVAPDPQEEHESAPIEQYYERIFELELEAWHTDPDDWPRVRDYRTFQEWFDVDAESIVVDLEGSPLRGEHI</sequence>
<comment type="caution">
    <text evidence="1">The sequence shown here is derived from an EMBL/GenBank/DDBJ whole genome shotgun (WGS) entry which is preliminary data.</text>
</comment>
<proteinExistence type="predicted"/>
<reference evidence="1 2" key="1">
    <citation type="submission" date="2024-09" db="EMBL/GenBank/DDBJ databases">
        <authorList>
            <person name="D'Angelo T."/>
        </authorList>
    </citation>
    <scope>NUCLEOTIDE SEQUENCE [LARGE SCALE GENOMIC DNA]</scope>
    <source>
        <strain evidence="1">SAG AM-320-E07</strain>
    </source>
</reference>
<evidence type="ECO:0000313" key="1">
    <source>
        <dbReference type="EMBL" id="MFC1573339.1"/>
    </source>
</evidence>
<evidence type="ECO:0000313" key="2">
    <source>
        <dbReference type="Proteomes" id="UP001593833"/>
    </source>
</evidence>
<keyword evidence="2" id="KW-1185">Reference proteome</keyword>
<accession>A0ABV6YMC9</accession>
<dbReference type="EMBL" id="JBHPKH010000129">
    <property type="protein sequence ID" value="MFC1573339.1"/>
    <property type="molecule type" value="Genomic_DNA"/>
</dbReference>
<dbReference type="Proteomes" id="UP001593833">
    <property type="component" value="Unassembled WGS sequence"/>
</dbReference>
<organism evidence="1 2">
    <name type="scientific">Eiseniibacteriota bacterium</name>
    <dbReference type="NCBI Taxonomy" id="2212470"/>
    <lineage>
        <taxon>Bacteria</taxon>
        <taxon>Candidatus Eiseniibacteriota</taxon>
    </lineage>
</organism>
<gene>
    <name evidence="1" type="ORF">ACFL6M_07050</name>
</gene>
<protein>
    <submittedName>
        <fullName evidence="1">Uncharacterized protein</fullName>
    </submittedName>
</protein>